<proteinExistence type="predicted"/>
<protein>
    <submittedName>
        <fullName evidence="1">Uncharacterized protein</fullName>
    </submittedName>
</protein>
<keyword evidence="2" id="KW-1185">Reference proteome</keyword>
<evidence type="ECO:0000313" key="2">
    <source>
        <dbReference type="Proteomes" id="UP000335636"/>
    </source>
</evidence>
<dbReference type="Proteomes" id="UP000335636">
    <property type="component" value="Unassembled WGS sequence"/>
</dbReference>
<name>A0A5E4D0E8_MARMO</name>
<dbReference type="AlphaFoldDB" id="A0A5E4D0E8"/>
<sequence length="66" mass="7456">STFSTAWALLGKRDEGQAGKLLHDTEEAAFRNPNEAGAEPLTFQEERLGLRLSRLVRPIFHHDKPE</sequence>
<reference evidence="1" key="1">
    <citation type="submission" date="2019-04" db="EMBL/GenBank/DDBJ databases">
        <authorList>
            <person name="Alioto T."/>
            <person name="Alioto T."/>
        </authorList>
    </citation>
    <scope>NUCLEOTIDE SEQUENCE [LARGE SCALE GENOMIC DNA]</scope>
</reference>
<accession>A0A5E4D0E8</accession>
<comment type="caution">
    <text evidence="1">The sequence shown here is derived from an EMBL/GenBank/DDBJ whole genome shotgun (WGS) entry which is preliminary data.</text>
</comment>
<dbReference type="EMBL" id="CABDUW010002637">
    <property type="protein sequence ID" value="VTJ87567.1"/>
    <property type="molecule type" value="Genomic_DNA"/>
</dbReference>
<gene>
    <name evidence="1" type="ORF">MONAX_5E021458</name>
</gene>
<organism evidence="1 2">
    <name type="scientific">Marmota monax</name>
    <name type="common">Woodchuck</name>
    <dbReference type="NCBI Taxonomy" id="9995"/>
    <lineage>
        <taxon>Eukaryota</taxon>
        <taxon>Metazoa</taxon>
        <taxon>Chordata</taxon>
        <taxon>Craniata</taxon>
        <taxon>Vertebrata</taxon>
        <taxon>Euteleostomi</taxon>
        <taxon>Mammalia</taxon>
        <taxon>Eutheria</taxon>
        <taxon>Euarchontoglires</taxon>
        <taxon>Glires</taxon>
        <taxon>Rodentia</taxon>
        <taxon>Sciuromorpha</taxon>
        <taxon>Sciuridae</taxon>
        <taxon>Xerinae</taxon>
        <taxon>Marmotini</taxon>
        <taxon>Marmota</taxon>
    </lineage>
</organism>
<evidence type="ECO:0000313" key="1">
    <source>
        <dbReference type="EMBL" id="VTJ87567.1"/>
    </source>
</evidence>
<feature type="non-terminal residue" evidence="1">
    <location>
        <position position="1"/>
    </location>
</feature>